<evidence type="ECO:0000313" key="2">
    <source>
        <dbReference type="EMBL" id="ADU63826.1"/>
    </source>
</evidence>
<dbReference type="eggNOG" id="COG0457">
    <property type="taxonomic scope" value="Bacteria"/>
</dbReference>
<organism evidence="2 3">
    <name type="scientific">Pseudodesulfovibrio aespoeensis (strain ATCC 700646 / DSM 10631 / Aspo-2)</name>
    <name type="common">Desulfovibrio aespoeensis</name>
    <dbReference type="NCBI Taxonomy" id="643562"/>
    <lineage>
        <taxon>Bacteria</taxon>
        <taxon>Pseudomonadati</taxon>
        <taxon>Thermodesulfobacteriota</taxon>
        <taxon>Desulfovibrionia</taxon>
        <taxon>Desulfovibrionales</taxon>
        <taxon>Desulfovibrionaceae</taxon>
    </lineage>
</organism>
<evidence type="ECO:0000256" key="1">
    <source>
        <dbReference type="SAM" id="MobiDB-lite"/>
    </source>
</evidence>
<dbReference type="OrthoDB" id="5464849at2"/>
<name>E6VY12_PSEA9</name>
<protein>
    <submittedName>
        <fullName evidence="2">Tetratricopeptide repeat protein</fullName>
    </submittedName>
</protein>
<reference evidence="2 3" key="2">
    <citation type="journal article" date="2014" name="Genome Announc.">
        <title>Complete Genome Sequence of the Subsurface, Mesophilic Sulfate-Reducing Bacterium Desulfovibrio aespoeensis Aspo-2.</title>
        <authorList>
            <person name="Pedersen K."/>
            <person name="Bengtsson A."/>
            <person name="Edlund J."/>
            <person name="Rabe L."/>
            <person name="Hazen T."/>
            <person name="Chakraborty R."/>
            <person name="Goodwin L."/>
            <person name="Shapiro N."/>
        </authorList>
    </citation>
    <scope>NUCLEOTIDE SEQUENCE [LARGE SCALE GENOMIC DNA]</scope>
    <source>
        <strain evidence="3">ATCC 700646 / DSM 10631 / Aspo-2</strain>
    </source>
</reference>
<gene>
    <name evidence="2" type="ordered locus">Daes_2830</name>
</gene>
<dbReference type="InterPro" id="IPR019734">
    <property type="entry name" value="TPR_rpt"/>
</dbReference>
<dbReference type="Pfam" id="PF13432">
    <property type="entry name" value="TPR_16"/>
    <property type="match status" value="1"/>
</dbReference>
<keyword evidence="3" id="KW-1185">Reference proteome</keyword>
<dbReference type="STRING" id="643562.Daes_2830"/>
<dbReference type="KEGG" id="das:Daes_2830"/>
<sequence length="343" mass="37662">MSKKTGAVKPEAGTSDLARISDAGGSVRCVFSALDELRVGTGTTTRKHLSRIYWYVEELDEERFSLRRINSHHVPSGDEVVVTLKELVANYTPEVEFFEGNTIPALELLQEYLDEGTEQRAKGKLYSAQDSFGRALGLDEGNVRALFNLGLIALALNDLDKARDTMRELLKIRSTFTGKDQHLFNEFGIALRKNGLFEEASAYYAKALEFVEDDEHLYYNLARTNYERGHWAECIDAIGRSRSLNPGLAATSQLGELIVELANNDSLREQYNKPPIPDDLAVGLAGLMRAERPTLPASDGSGAETLESGRARAGTGPTDIEPASDSGNQAGTGVSREDLKFDI</sequence>
<dbReference type="SUPFAM" id="SSF48452">
    <property type="entry name" value="TPR-like"/>
    <property type="match status" value="1"/>
</dbReference>
<dbReference type="InterPro" id="IPR011990">
    <property type="entry name" value="TPR-like_helical_dom_sf"/>
</dbReference>
<evidence type="ECO:0000313" key="3">
    <source>
        <dbReference type="Proteomes" id="UP000002191"/>
    </source>
</evidence>
<dbReference type="HOGENOM" id="CLU_069326_0_0_7"/>
<dbReference type="AlphaFoldDB" id="E6VY12"/>
<dbReference type="RefSeq" id="WP_013515729.1">
    <property type="nucleotide sequence ID" value="NC_014844.1"/>
</dbReference>
<dbReference type="Gene3D" id="1.25.40.10">
    <property type="entry name" value="Tetratricopeptide repeat domain"/>
    <property type="match status" value="2"/>
</dbReference>
<dbReference type="SMART" id="SM00028">
    <property type="entry name" value="TPR"/>
    <property type="match status" value="4"/>
</dbReference>
<dbReference type="Proteomes" id="UP000002191">
    <property type="component" value="Chromosome"/>
</dbReference>
<accession>E6VY12</accession>
<proteinExistence type="predicted"/>
<dbReference type="EMBL" id="CP002431">
    <property type="protein sequence ID" value="ADU63826.1"/>
    <property type="molecule type" value="Genomic_DNA"/>
</dbReference>
<reference evidence="3" key="1">
    <citation type="submission" date="2010-12" db="EMBL/GenBank/DDBJ databases">
        <title>Complete sequence of Desulfovibrio aespoeensis Aspo-2.</title>
        <authorList>
            <consortium name="US DOE Joint Genome Institute"/>
            <person name="Lucas S."/>
            <person name="Copeland A."/>
            <person name="Lapidus A."/>
            <person name="Cheng J.-F."/>
            <person name="Goodwin L."/>
            <person name="Pitluck S."/>
            <person name="Chertkov O."/>
            <person name="Misra M."/>
            <person name="Detter J.C."/>
            <person name="Han C."/>
            <person name="Tapia R."/>
            <person name="Land M."/>
            <person name="Hauser L."/>
            <person name="Kyrpides N."/>
            <person name="Ivanova N."/>
            <person name="Ovchinnikova G."/>
            <person name="Pedersen K."/>
            <person name="Jagevall S."/>
            <person name="Hazen T."/>
            <person name="Woyke T."/>
        </authorList>
    </citation>
    <scope>NUCLEOTIDE SEQUENCE [LARGE SCALE GENOMIC DNA]</scope>
    <source>
        <strain evidence="3">ATCC 700646 / DSM 10631 / Aspo-2</strain>
    </source>
</reference>
<feature type="region of interest" description="Disordered" evidence="1">
    <location>
        <begin position="293"/>
        <end position="343"/>
    </location>
</feature>